<keyword evidence="2" id="KW-1185">Reference proteome</keyword>
<proteinExistence type="predicted"/>
<accession>A0ACC6U9L7</accession>
<reference evidence="1" key="1">
    <citation type="submission" date="2024-07" db="EMBL/GenBank/DDBJ databases">
        <title>A survey of Mimosa microsymbionts across Brazilian biomes reveals a high diversity of Paraburkholderia nodulating endemic species, but also that Cupriavidus is common as a symbiont of widespread species.</title>
        <authorList>
            <person name="Rouws L."/>
            <person name="Barauna A."/>
            <person name="Beukes C."/>
            <person name="Rouws J.R.C."/>
            <person name="De Faria S.M."/>
            <person name="Gross E."/>
            <person name="Bueno Dos Reis Junior F."/>
            <person name="Simon M.F."/>
            <person name="Maluk M."/>
            <person name="Odee D.W."/>
            <person name="Kenicer G."/>
            <person name="Young J.P.W."/>
            <person name="Reis V.M."/>
            <person name="Zilli J."/>
            <person name="James E.K."/>
        </authorList>
    </citation>
    <scope>NUCLEOTIDE SEQUENCE</scope>
    <source>
        <strain evidence="1">EG181B</strain>
    </source>
</reference>
<protein>
    <submittedName>
        <fullName evidence="1">Group II intron maturase-specific domain-containing protein</fullName>
    </submittedName>
</protein>
<organism evidence="1 2">
    <name type="scientific">Paraburkholderia phymatum</name>
    <dbReference type="NCBI Taxonomy" id="148447"/>
    <lineage>
        <taxon>Bacteria</taxon>
        <taxon>Pseudomonadati</taxon>
        <taxon>Pseudomonadota</taxon>
        <taxon>Betaproteobacteria</taxon>
        <taxon>Burkholderiales</taxon>
        <taxon>Burkholderiaceae</taxon>
        <taxon>Paraburkholderia</taxon>
    </lineage>
</organism>
<dbReference type="EMBL" id="JBFRCH010000031">
    <property type="protein sequence ID" value="MEX3936375.1"/>
    <property type="molecule type" value="Genomic_DNA"/>
</dbReference>
<comment type="caution">
    <text evidence="1">The sequence shown here is derived from an EMBL/GenBank/DDBJ whole genome shotgun (WGS) entry which is preliminary data.</text>
</comment>
<sequence length="213" mass="24613">MSKDVLESRVLPAVRQFMAARGLELSEEKTRITNIAAGFDFLGQNVRKYDGKLLIKPATKSIKSLLDKVRGIIKDNASATQEALIRQLNPVIRGWAQYHCHVVSKVTFSSIDSHIWQRLWKWAKRRHPMKGARWVRQRYFRRDGYRFWDFATKGSAEGDTCGLQLFRAATVVIQRHVKIRGLANPFDPAWDTYFARRRIAKRSARLPGATPWC</sequence>
<evidence type="ECO:0000313" key="1">
    <source>
        <dbReference type="EMBL" id="MEX3936375.1"/>
    </source>
</evidence>
<dbReference type="Proteomes" id="UP001558850">
    <property type="component" value="Unassembled WGS sequence"/>
</dbReference>
<evidence type="ECO:0000313" key="2">
    <source>
        <dbReference type="Proteomes" id="UP001558850"/>
    </source>
</evidence>
<gene>
    <name evidence="1" type="ORF">AB4Y32_32110</name>
</gene>
<name>A0ACC6U9L7_9BURK</name>